<proteinExistence type="inferred from homology"/>
<dbReference type="PRINTS" id="PR00621">
    <property type="entry name" value="HISTONEH2B"/>
</dbReference>
<dbReference type="PANTHER" id="PTHR23428">
    <property type="entry name" value="HISTONE H2B"/>
    <property type="match status" value="1"/>
</dbReference>
<feature type="domain" description="Core Histone H2A/H2B/H3" evidence="3">
    <location>
        <begin position="8"/>
        <end position="88"/>
    </location>
</feature>
<dbReference type="GO" id="GO:0000786">
    <property type="term" value="C:nucleosome"/>
    <property type="evidence" value="ECO:0007669"/>
    <property type="project" value="InterPro"/>
</dbReference>
<evidence type="ECO:0000313" key="5">
    <source>
        <dbReference type="Proteomes" id="UP000001307"/>
    </source>
</evidence>
<dbReference type="InParanoid" id="E4WQH9"/>
<dbReference type="OrthoDB" id="10036053at2759"/>
<sequence length="117" mass="13290">MANLVARKAKKSKPARKPQNQSRRESFKIYIYRLLKSCHRDMEISQKAMSCVNSFVMDMFERLAGEASKLASLSKRSTISTNDIQFSVDLVIGKELAKHAKGGALRHLHKYAANRHL</sequence>
<accession>E4WQH9</accession>
<dbReference type="GO" id="GO:0030527">
    <property type="term" value="F:structural constituent of chromatin"/>
    <property type="evidence" value="ECO:0007669"/>
    <property type="project" value="InterPro"/>
</dbReference>
<dbReference type="GO" id="GO:0003677">
    <property type="term" value="F:DNA binding"/>
    <property type="evidence" value="ECO:0007669"/>
    <property type="project" value="InterPro"/>
</dbReference>
<feature type="compositionally biased region" description="Basic residues" evidence="2">
    <location>
        <begin position="7"/>
        <end position="16"/>
    </location>
</feature>
<evidence type="ECO:0000256" key="1">
    <source>
        <dbReference type="ARBA" id="ARBA00006846"/>
    </source>
</evidence>
<dbReference type="CDD" id="cd22910">
    <property type="entry name" value="HFD_H2B"/>
    <property type="match status" value="1"/>
</dbReference>
<dbReference type="SMART" id="SM00427">
    <property type="entry name" value="H2B"/>
    <property type="match status" value="1"/>
</dbReference>
<organism evidence="4">
    <name type="scientific">Oikopleura dioica</name>
    <name type="common">Tunicate</name>
    <dbReference type="NCBI Taxonomy" id="34765"/>
    <lineage>
        <taxon>Eukaryota</taxon>
        <taxon>Metazoa</taxon>
        <taxon>Chordata</taxon>
        <taxon>Tunicata</taxon>
        <taxon>Appendicularia</taxon>
        <taxon>Copelata</taxon>
        <taxon>Oikopleuridae</taxon>
        <taxon>Oikopleura</taxon>
    </lineage>
</organism>
<dbReference type="AlphaFoldDB" id="E4WQH9"/>
<feature type="region of interest" description="Disordered" evidence="2">
    <location>
        <begin position="1"/>
        <end position="24"/>
    </location>
</feature>
<dbReference type="SUPFAM" id="SSF47113">
    <property type="entry name" value="Histone-fold"/>
    <property type="match status" value="1"/>
</dbReference>
<dbReference type="EMBL" id="FN653015">
    <property type="protein sequence ID" value="CBY20111.1"/>
    <property type="molecule type" value="Genomic_DNA"/>
</dbReference>
<gene>
    <name evidence="4" type="ORF">GSOID_T00000094001</name>
</gene>
<dbReference type="FunFam" id="1.10.20.10:FF:000043">
    <property type="entry name" value="Histone H2B"/>
    <property type="match status" value="1"/>
</dbReference>
<comment type="similarity">
    <text evidence="1">Belongs to the histone H2B family.</text>
</comment>
<dbReference type="InterPro" id="IPR007125">
    <property type="entry name" value="H2A/H2B/H3"/>
</dbReference>
<dbReference type="Gene3D" id="1.10.20.10">
    <property type="entry name" value="Histone, subunit A"/>
    <property type="match status" value="1"/>
</dbReference>
<dbReference type="InterPro" id="IPR000558">
    <property type="entry name" value="Histone_H2B"/>
</dbReference>
<evidence type="ECO:0000259" key="3">
    <source>
        <dbReference type="Pfam" id="PF00125"/>
    </source>
</evidence>
<name>E4WQH9_OIKDI</name>
<protein>
    <recommendedName>
        <fullName evidence="3">Core Histone H2A/H2B/H3 domain-containing protein</fullName>
    </recommendedName>
</protein>
<evidence type="ECO:0000313" key="4">
    <source>
        <dbReference type="EMBL" id="CBY20111.1"/>
    </source>
</evidence>
<keyword evidence="5" id="KW-1185">Reference proteome</keyword>
<dbReference type="Pfam" id="PF00125">
    <property type="entry name" value="Histone"/>
    <property type="match status" value="1"/>
</dbReference>
<reference evidence="4" key="1">
    <citation type="journal article" date="2010" name="Science">
        <title>Plasticity of animal genome architecture unmasked by rapid evolution of a pelagic tunicate.</title>
        <authorList>
            <person name="Denoeud F."/>
            <person name="Henriet S."/>
            <person name="Mungpakdee S."/>
            <person name="Aury J.M."/>
            <person name="Da Silva C."/>
            <person name="Brinkmann H."/>
            <person name="Mikhaleva J."/>
            <person name="Olsen L.C."/>
            <person name="Jubin C."/>
            <person name="Canestro C."/>
            <person name="Bouquet J.M."/>
            <person name="Danks G."/>
            <person name="Poulain J."/>
            <person name="Campsteijn C."/>
            <person name="Adamski M."/>
            <person name="Cross I."/>
            <person name="Yadetie F."/>
            <person name="Muffato M."/>
            <person name="Louis A."/>
            <person name="Butcher S."/>
            <person name="Tsagkogeorga G."/>
            <person name="Konrad A."/>
            <person name="Singh S."/>
            <person name="Jensen M.F."/>
            <person name="Cong E.H."/>
            <person name="Eikeseth-Otteraa H."/>
            <person name="Noel B."/>
            <person name="Anthouard V."/>
            <person name="Porcel B.M."/>
            <person name="Kachouri-Lafond R."/>
            <person name="Nishino A."/>
            <person name="Ugolini M."/>
            <person name="Chourrout P."/>
            <person name="Nishida H."/>
            <person name="Aasland R."/>
            <person name="Huzurbazar S."/>
            <person name="Westhof E."/>
            <person name="Delsuc F."/>
            <person name="Lehrach H."/>
            <person name="Reinhardt R."/>
            <person name="Weissenbach J."/>
            <person name="Roy S.W."/>
            <person name="Artiguenave F."/>
            <person name="Postlethwait J.H."/>
            <person name="Manak J.R."/>
            <person name="Thompson E.M."/>
            <person name="Jaillon O."/>
            <person name="Du Pasquier L."/>
            <person name="Boudinot P."/>
            <person name="Liberles D.A."/>
            <person name="Volff J.N."/>
            <person name="Philippe H."/>
            <person name="Lenhard B."/>
            <person name="Roest Crollius H."/>
            <person name="Wincker P."/>
            <person name="Chourrout D."/>
        </authorList>
    </citation>
    <scope>NUCLEOTIDE SEQUENCE [LARGE SCALE GENOMIC DNA]</scope>
</reference>
<dbReference type="GO" id="GO:0005634">
    <property type="term" value="C:nucleus"/>
    <property type="evidence" value="ECO:0007669"/>
    <property type="project" value="UniProtKB-ARBA"/>
</dbReference>
<dbReference type="InterPro" id="IPR009072">
    <property type="entry name" value="Histone-fold"/>
</dbReference>
<dbReference type="Proteomes" id="UP000001307">
    <property type="component" value="Unassembled WGS sequence"/>
</dbReference>
<dbReference type="GO" id="GO:0046982">
    <property type="term" value="F:protein heterodimerization activity"/>
    <property type="evidence" value="ECO:0007669"/>
    <property type="project" value="InterPro"/>
</dbReference>
<evidence type="ECO:0000256" key="2">
    <source>
        <dbReference type="SAM" id="MobiDB-lite"/>
    </source>
</evidence>